<comment type="function">
    <text evidence="21">Peptidoglycan polymerase that is essential for cell division.</text>
</comment>
<evidence type="ECO:0000256" key="14">
    <source>
        <dbReference type="ARBA" id="ARBA00032370"/>
    </source>
</evidence>
<dbReference type="GO" id="GO:0051301">
    <property type="term" value="P:cell division"/>
    <property type="evidence" value="ECO:0007669"/>
    <property type="project" value="UniProtKB-KW"/>
</dbReference>
<gene>
    <name evidence="23" type="primary">ftsW</name>
    <name evidence="23" type="ORF">C3744_05135</name>
</gene>
<evidence type="ECO:0000256" key="21">
    <source>
        <dbReference type="ARBA" id="ARBA00049966"/>
    </source>
</evidence>
<reference evidence="23 24" key="1">
    <citation type="journal article" date="2018" name="Appl. Environ. Microbiol.">
        <title>Antimicrobial susceptibility testing and tentative epidemiological cut-off values of five Bacillus species relevant for use as animal feed additives or for plant protection.</title>
        <authorList>
            <person name="Agerso Y."/>
            <person name="Stuer-Lauridsen B."/>
            <person name="Bjerre K."/>
            <person name="Jensen M.G."/>
            <person name="Johansen E."/>
            <person name="Bennedsen M."/>
            <person name="Brockmann E."/>
            <person name="Nielsen B."/>
        </authorList>
    </citation>
    <scope>NUCLEOTIDE SEQUENCE [LARGE SCALE GENOMIC DNA]</scope>
    <source>
        <strain evidence="23 24">CHCC20162</strain>
    </source>
</reference>
<evidence type="ECO:0000256" key="18">
    <source>
        <dbReference type="ARBA" id="ARBA00041418"/>
    </source>
</evidence>
<dbReference type="GO" id="GO:0008955">
    <property type="term" value="F:peptidoglycan glycosyltransferase activity"/>
    <property type="evidence" value="ECO:0007669"/>
    <property type="project" value="UniProtKB-EC"/>
</dbReference>
<evidence type="ECO:0000256" key="9">
    <source>
        <dbReference type="ARBA" id="ARBA00022984"/>
    </source>
</evidence>
<evidence type="ECO:0000256" key="7">
    <source>
        <dbReference type="ARBA" id="ARBA00022692"/>
    </source>
</evidence>
<dbReference type="NCBIfam" id="TIGR02614">
    <property type="entry name" value="ftsW"/>
    <property type="match status" value="1"/>
</dbReference>
<feature type="transmembrane region" description="Helical" evidence="22">
    <location>
        <begin position="12"/>
        <end position="33"/>
    </location>
</feature>
<sequence>MFKKIVKCYDYKFIVALVVLSLIGLVMVYSASMVTAVSRYGVEGDYFYQKQKLALIAGFIFFCVATFIPYKIYREKKVLKILLGIVITLLILVLAFGHTAGNAQSWFKLGPIAIQPLEFTKLTIIVYLSAVFANKQEYINDLKRSIIPPVLVVFFICFLIALQPDYGGILLILGTVLAIVLCSGISTKTMLKIALLGVVGIFIMLMVLLVTGHIDTVFSPVRLARFTGYLHPFENQQGDGYQLVNSYLAIGSGGLTGMGLGQSVQKAGYLPESHTDFIMAIIAEELGFWGILLVLGLLFFIILQGLKISRRCNDPFGALLAIGISVMIGIQAFVNLGAVTGILPITGVTLPFVSFGGSSLTLLMAAVGILANISMFNTYEKKYKNNKVNEPGKLKSV</sequence>
<evidence type="ECO:0000256" key="22">
    <source>
        <dbReference type="SAM" id="Phobius"/>
    </source>
</evidence>
<evidence type="ECO:0000313" key="24">
    <source>
        <dbReference type="Proteomes" id="UP000256519"/>
    </source>
</evidence>
<keyword evidence="8" id="KW-0133">Cell shape</keyword>
<keyword evidence="13" id="KW-0961">Cell wall biogenesis/degradation</keyword>
<evidence type="ECO:0000256" key="3">
    <source>
        <dbReference type="ARBA" id="ARBA00022475"/>
    </source>
</evidence>
<evidence type="ECO:0000256" key="12">
    <source>
        <dbReference type="ARBA" id="ARBA00023306"/>
    </source>
</evidence>
<evidence type="ECO:0000256" key="8">
    <source>
        <dbReference type="ARBA" id="ARBA00022960"/>
    </source>
</evidence>
<dbReference type="Proteomes" id="UP000256519">
    <property type="component" value="Unassembled WGS sequence"/>
</dbReference>
<dbReference type="PANTHER" id="PTHR30474:SF2">
    <property type="entry name" value="PEPTIDOGLYCAN GLYCOSYLTRANSFERASE FTSW-RELATED"/>
    <property type="match status" value="1"/>
</dbReference>
<keyword evidence="11 22" id="KW-0472">Membrane</keyword>
<comment type="pathway">
    <text evidence="2">Cell wall biogenesis; peptidoglycan biosynthesis.</text>
</comment>
<accession>A0A3D8X8R9</accession>
<keyword evidence="9" id="KW-0573">Peptidoglycan synthesis</keyword>
<feature type="transmembrane region" description="Helical" evidence="22">
    <location>
        <begin position="286"/>
        <end position="306"/>
    </location>
</feature>
<dbReference type="AlphaFoldDB" id="A0A3D8X8R9"/>
<dbReference type="Pfam" id="PF01098">
    <property type="entry name" value="FTSW_RODA_SPOVE"/>
    <property type="match status" value="1"/>
</dbReference>
<evidence type="ECO:0000256" key="1">
    <source>
        <dbReference type="ARBA" id="ARBA00004651"/>
    </source>
</evidence>
<comment type="catalytic activity">
    <reaction evidence="20">
        <text>[GlcNAc-(1-&gt;4)-Mur2Ac(oyl-L-Ala-gamma-D-Glu-L-Lys-D-Ala-D-Ala)](n)-di-trans,octa-cis-undecaprenyl diphosphate + beta-D-GlcNAc-(1-&gt;4)-Mur2Ac(oyl-L-Ala-gamma-D-Glu-L-Lys-D-Ala-D-Ala)-di-trans,octa-cis-undecaprenyl diphosphate = [GlcNAc-(1-&gt;4)-Mur2Ac(oyl-L-Ala-gamma-D-Glu-L-Lys-D-Ala-D-Ala)](n+1)-di-trans,octa-cis-undecaprenyl diphosphate + di-trans,octa-cis-undecaprenyl diphosphate + H(+)</text>
        <dbReference type="Rhea" id="RHEA:23708"/>
        <dbReference type="Rhea" id="RHEA-COMP:9602"/>
        <dbReference type="Rhea" id="RHEA-COMP:9603"/>
        <dbReference type="ChEBI" id="CHEBI:15378"/>
        <dbReference type="ChEBI" id="CHEBI:58405"/>
        <dbReference type="ChEBI" id="CHEBI:60033"/>
        <dbReference type="ChEBI" id="CHEBI:78435"/>
        <dbReference type="EC" id="2.4.99.28"/>
    </reaction>
</comment>
<evidence type="ECO:0000256" key="19">
    <source>
        <dbReference type="ARBA" id="ARBA00044770"/>
    </source>
</evidence>
<feature type="transmembrane region" description="Helical" evidence="22">
    <location>
        <begin position="168"/>
        <end position="186"/>
    </location>
</feature>
<feature type="transmembrane region" description="Helical" evidence="22">
    <location>
        <begin position="53"/>
        <end position="70"/>
    </location>
</feature>
<evidence type="ECO:0000256" key="11">
    <source>
        <dbReference type="ARBA" id="ARBA00023136"/>
    </source>
</evidence>
<organism evidence="23 24">
    <name type="scientific">Priestia megaterium</name>
    <name type="common">Bacillus megaterium</name>
    <dbReference type="NCBI Taxonomy" id="1404"/>
    <lineage>
        <taxon>Bacteria</taxon>
        <taxon>Bacillati</taxon>
        <taxon>Bacillota</taxon>
        <taxon>Bacilli</taxon>
        <taxon>Bacillales</taxon>
        <taxon>Bacillaceae</taxon>
        <taxon>Priestia</taxon>
    </lineage>
</organism>
<evidence type="ECO:0000256" key="6">
    <source>
        <dbReference type="ARBA" id="ARBA00022679"/>
    </source>
</evidence>
<evidence type="ECO:0000256" key="20">
    <source>
        <dbReference type="ARBA" id="ARBA00049902"/>
    </source>
</evidence>
<dbReference type="GO" id="GO:0032153">
    <property type="term" value="C:cell division site"/>
    <property type="evidence" value="ECO:0007669"/>
    <property type="project" value="TreeGrafter"/>
</dbReference>
<keyword evidence="10 22" id="KW-1133">Transmembrane helix</keyword>
<evidence type="ECO:0000256" key="5">
    <source>
        <dbReference type="ARBA" id="ARBA00022676"/>
    </source>
</evidence>
<keyword evidence="12" id="KW-0131">Cell cycle</keyword>
<dbReference type="InterPro" id="IPR001182">
    <property type="entry name" value="FtsW/RodA"/>
</dbReference>
<dbReference type="GO" id="GO:0008360">
    <property type="term" value="P:regulation of cell shape"/>
    <property type="evidence" value="ECO:0007669"/>
    <property type="project" value="UniProtKB-KW"/>
</dbReference>
<dbReference type="EMBL" id="PQWM01000006">
    <property type="protein sequence ID" value="RDZ18256.1"/>
    <property type="molecule type" value="Genomic_DNA"/>
</dbReference>
<dbReference type="InterPro" id="IPR013437">
    <property type="entry name" value="FtsW"/>
</dbReference>
<protein>
    <recommendedName>
        <fullName evidence="17">Probable peptidoglycan glycosyltransferase FtsW</fullName>
        <ecNumber evidence="19">2.4.99.28</ecNumber>
    </recommendedName>
    <alternativeName>
        <fullName evidence="18">Cell division protein FtsW</fullName>
    </alternativeName>
    <alternativeName>
        <fullName evidence="15">Cell wall polymerase</fullName>
    </alternativeName>
    <alternativeName>
        <fullName evidence="14">Peptidoglycan polymerase</fullName>
    </alternativeName>
</protein>
<evidence type="ECO:0000256" key="17">
    <source>
        <dbReference type="ARBA" id="ARBA00041185"/>
    </source>
</evidence>
<keyword evidence="6" id="KW-0808">Transferase</keyword>
<evidence type="ECO:0000313" key="23">
    <source>
        <dbReference type="EMBL" id="RDZ18256.1"/>
    </source>
</evidence>
<evidence type="ECO:0000256" key="4">
    <source>
        <dbReference type="ARBA" id="ARBA00022618"/>
    </source>
</evidence>
<dbReference type="RefSeq" id="WP_116072448.1">
    <property type="nucleotide sequence ID" value="NZ_CP187630.1"/>
</dbReference>
<dbReference type="EC" id="2.4.99.28" evidence="19"/>
<evidence type="ECO:0000256" key="16">
    <source>
        <dbReference type="ARBA" id="ARBA00038053"/>
    </source>
</evidence>
<keyword evidence="3" id="KW-1003">Cell membrane</keyword>
<feature type="transmembrane region" description="Helical" evidence="22">
    <location>
        <begin position="112"/>
        <end position="133"/>
    </location>
</feature>
<evidence type="ECO:0000256" key="10">
    <source>
        <dbReference type="ARBA" id="ARBA00022989"/>
    </source>
</evidence>
<comment type="subcellular location">
    <subcellularLocation>
        <location evidence="1">Cell membrane</location>
        <topology evidence="1">Multi-pass membrane protein</topology>
    </subcellularLocation>
</comment>
<evidence type="ECO:0000256" key="15">
    <source>
        <dbReference type="ARBA" id="ARBA00033270"/>
    </source>
</evidence>
<feature type="transmembrane region" description="Helical" evidence="22">
    <location>
        <begin position="318"/>
        <end position="346"/>
    </location>
</feature>
<feature type="transmembrane region" description="Helical" evidence="22">
    <location>
        <begin position="145"/>
        <end position="162"/>
    </location>
</feature>
<feature type="transmembrane region" description="Helical" evidence="22">
    <location>
        <begin position="82"/>
        <end position="100"/>
    </location>
</feature>
<keyword evidence="5" id="KW-0328">Glycosyltransferase</keyword>
<feature type="transmembrane region" description="Helical" evidence="22">
    <location>
        <begin position="352"/>
        <end position="373"/>
    </location>
</feature>
<evidence type="ECO:0000256" key="13">
    <source>
        <dbReference type="ARBA" id="ARBA00023316"/>
    </source>
</evidence>
<comment type="caution">
    <text evidence="23">The sequence shown here is derived from an EMBL/GenBank/DDBJ whole genome shotgun (WGS) entry which is preliminary data.</text>
</comment>
<proteinExistence type="inferred from homology"/>
<dbReference type="GO" id="GO:0015648">
    <property type="term" value="F:lipid-linked peptidoglycan transporter activity"/>
    <property type="evidence" value="ECO:0007669"/>
    <property type="project" value="TreeGrafter"/>
</dbReference>
<evidence type="ECO:0000256" key="2">
    <source>
        <dbReference type="ARBA" id="ARBA00004752"/>
    </source>
</evidence>
<comment type="similarity">
    <text evidence="16">Belongs to the SEDS family. FtsW subfamily.</text>
</comment>
<keyword evidence="4" id="KW-0132">Cell division</keyword>
<dbReference type="GO" id="GO:0071555">
    <property type="term" value="P:cell wall organization"/>
    <property type="evidence" value="ECO:0007669"/>
    <property type="project" value="UniProtKB-KW"/>
</dbReference>
<name>A0A3D8X8R9_PRIMG</name>
<dbReference type="GO" id="GO:0009252">
    <property type="term" value="P:peptidoglycan biosynthetic process"/>
    <property type="evidence" value="ECO:0007669"/>
    <property type="project" value="UniProtKB-KW"/>
</dbReference>
<keyword evidence="7 22" id="KW-0812">Transmembrane</keyword>
<feature type="transmembrane region" description="Helical" evidence="22">
    <location>
        <begin position="193"/>
        <end position="214"/>
    </location>
</feature>
<dbReference type="GO" id="GO:0005886">
    <property type="term" value="C:plasma membrane"/>
    <property type="evidence" value="ECO:0007669"/>
    <property type="project" value="UniProtKB-SubCell"/>
</dbReference>
<dbReference type="PANTHER" id="PTHR30474">
    <property type="entry name" value="CELL CYCLE PROTEIN"/>
    <property type="match status" value="1"/>
</dbReference>